<sequence length="365" mass="41298">MSPGDHLALPDNTTYFYLAEGAANIVYKISAGAAAPPKGVVQGQMEEEASMLTFSIDKLLRVRKDLPTTLPCAVSHAAWLRLIAPLFRPDQIVGQSLIKLQPAGLITRLNVELRHWELHPRPMKYSTLSLDRRPKSRQGVYLAQDNYGLLITDMTHGTRSGTSVIEFKPKWLVQSLSAPVNSKRCRQCAHVARVNAKRSRDGEPLLALWCPLDLVSESLADLRLVSSQLLSLNRSPIRVGHFTNWLETNTLLKQLRFYQKELDRKGVLEGDVDDENFLAAMTLRDCTVFVKLPLDGTSGEVEARLGDLDLKSREKREYWRRSEIELIDEGWYEGLESEEIRQLLVCQLSRGKAQNRSPQTQINNR</sequence>
<comment type="function">
    <text evidence="1">Has kinase activity and phosphorylates inositol-1,3,4,5,6-pentakisphosphate (Ins(1,3,4,5,6)P5) to produce 1,2,3,4,5,6-hexakisphosphate (InsP6), also known as phytate.</text>
</comment>
<dbReference type="OrthoDB" id="272370at2759"/>
<dbReference type="GO" id="GO:0005634">
    <property type="term" value="C:nucleus"/>
    <property type="evidence" value="ECO:0007669"/>
    <property type="project" value="TreeGrafter"/>
</dbReference>
<protein>
    <recommendedName>
        <fullName evidence="4 9">Inositol-pentakisphosphate 2-kinase</fullName>
        <ecNumber evidence="3 9">2.7.1.158</ecNumber>
    </recommendedName>
</protein>
<dbReference type="AlphaFoldDB" id="A0A0C3H0J3"/>
<dbReference type="Proteomes" id="UP000054321">
    <property type="component" value="Unassembled WGS sequence"/>
</dbReference>
<evidence type="ECO:0000256" key="5">
    <source>
        <dbReference type="ARBA" id="ARBA00022679"/>
    </source>
</evidence>
<evidence type="ECO:0000256" key="4">
    <source>
        <dbReference type="ARBA" id="ARBA00014846"/>
    </source>
</evidence>
<comment type="domain">
    <text evidence="9">The EXKPK motif is conserved in inositol-pentakisphosphate 2-kinases of both family 1 and 2.</text>
</comment>
<dbReference type="STRING" id="913774.A0A0C3H0J3"/>
<dbReference type="HOGENOM" id="CLU_031304_2_0_1"/>
<dbReference type="PANTHER" id="PTHR14456">
    <property type="entry name" value="INOSITOL POLYPHOSPHATE KINASE 1"/>
    <property type="match status" value="1"/>
</dbReference>
<evidence type="ECO:0000256" key="7">
    <source>
        <dbReference type="ARBA" id="ARBA00022777"/>
    </source>
</evidence>
<dbReference type="InParanoid" id="A0A0C3H0J3"/>
<dbReference type="GO" id="GO:0005524">
    <property type="term" value="F:ATP binding"/>
    <property type="evidence" value="ECO:0007669"/>
    <property type="project" value="UniProtKB-KW"/>
</dbReference>
<reference evidence="10 11" key="1">
    <citation type="submission" date="2014-04" db="EMBL/GenBank/DDBJ databases">
        <authorList>
            <consortium name="DOE Joint Genome Institute"/>
            <person name="Kuo A."/>
            <person name="Martino E."/>
            <person name="Perotto S."/>
            <person name="Kohler A."/>
            <person name="Nagy L.G."/>
            <person name="Floudas D."/>
            <person name="Copeland A."/>
            <person name="Barry K.W."/>
            <person name="Cichocki N."/>
            <person name="Veneault-Fourrey C."/>
            <person name="LaButti K."/>
            <person name="Lindquist E.A."/>
            <person name="Lipzen A."/>
            <person name="Lundell T."/>
            <person name="Morin E."/>
            <person name="Murat C."/>
            <person name="Sun H."/>
            <person name="Tunlid A."/>
            <person name="Henrissat B."/>
            <person name="Grigoriev I.V."/>
            <person name="Hibbett D.S."/>
            <person name="Martin F."/>
            <person name="Nordberg H.P."/>
            <person name="Cantor M.N."/>
            <person name="Hua S.X."/>
        </authorList>
    </citation>
    <scope>NUCLEOTIDE SEQUENCE [LARGE SCALE GENOMIC DNA]</scope>
    <source>
        <strain evidence="10 11">Zn</strain>
    </source>
</reference>
<reference evidence="11" key="2">
    <citation type="submission" date="2015-01" db="EMBL/GenBank/DDBJ databases">
        <title>Evolutionary Origins and Diversification of the Mycorrhizal Mutualists.</title>
        <authorList>
            <consortium name="DOE Joint Genome Institute"/>
            <consortium name="Mycorrhizal Genomics Consortium"/>
            <person name="Kohler A."/>
            <person name="Kuo A."/>
            <person name="Nagy L.G."/>
            <person name="Floudas D."/>
            <person name="Copeland A."/>
            <person name="Barry K.W."/>
            <person name="Cichocki N."/>
            <person name="Veneault-Fourrey C."/>
            <person name="LaButti K."/>
            <person name="Lindquist E.A."/>
            <person name="Lipzen A."/>
            <person name="Lundell T."/>
            <person name="Morin E."/>
            <person name="Murat C."/>
            <person name="Riley R."/>
            <person name="Ohm R."/>
            <person name="Sun H."/>
            <person name="Tunlid A."/>
            <person name="Henrissat B."/>
            <person name="Grigoriev I.V."/>
            <person name="Hibbett D.S."/>
            <person name="Martin F."/>
        </authorList>
    </citation>
    <scope>NUCLEOTIDE SEQUENCE [LARGE SCALE GENOMIC DNA]</scope>
    <source>
        <strain evidence="11">Zn</strain>
    </source>
</reference>
<keyword evidence="11" id="KW-1185">Reference proteome</keyword>
<evidence type="ECO:0000256" key="6">
    <source>
        <dbReference type="ARBA" id="ARBA00022741"/>
    </source>
</evidence>
<dbReference type="GO" id="GO:0032958">
    <property type="term" value="P:inositol phosphate biosynthetic process"/>
    <property type="evidence" value="ECO:0007669"/>
    <property type="project" value="TreeGrafter"/>
</dbReference>
<comment type="similarity">
    <text evidence="2">Belongs to the IPK1 type 1 family.</text>
</comment>
<evidence type="ECO:0000256" key="8">
    <source>
        <dbReference type="ARBA" id="ARBA00022840"/>
    </source>
</evidence>
<dbReference type="Pfam" id="PF06090">
    <property type="entry name" value="Ins_P5_2-kin"/>
    <property type="match status" value="1"/>
</dbReference>
<dbReference type="EC" id="2.7.1.158" evidence="3 9"/>
<keyword evidence="6 9" id="KW-0547">Nucleotide-binding</keyword>
<comment type="function">
    <text evidence="9">Phosphorylates Ins(1,3,4,5,6)P5 at position 2 to form Ins(1,2,3,4,5,6)P6 (InsP6 or phytate).</text>
</comment>
<keyword evidence="8 9" id="KW-0067">ATP-binding</keyword>
<dbReference type="PANTHER" id="PTHR14456:SF2">
    <property type="entry name" value="INOSITOL-PENTAKISPHOSPHATE 2-KINASE"/>
    <property type="match status" value="1"/>
</dbReference>
<dbReference type="GO" id="GO:0035299">
    <property type="term" value="F:inositol-1,3,4,5,6-pentakisphosphate 2-kinase activity"/>
    <property type="evidence" value="ECO:0007669"/>
    <property type="project" value="UniProtKB-EC"/>
</dbReference>
<keyword evidence="5 9" id="KW-0808">Transferase</keyword>
<evidence type="ECO:0000313" key="11">
    <source>
        <dbReference type="Proteomes" id="UP000054321"/>
    </source>
</evidence>
<dbReference type="EMBL" id="KN832875">
    <property type="protein sequence ID" value="KIN01706.1"/>
    <property type="molecule type" value="Genomic_DNA"/>
</dbReference>
<name>A0A0C3H0J3_OIDMZ</name>
<proteinExistence type="inferred from homology"/>
<accession>A0A0C3H0J3</accession>
<gene>
    <name evidence="10" type="ORF">OIDMADRAFT_161138</name>
</gene>
<evidence type="ECO:0000313" key="10">
    <source>
        <dbReference type="EMBL" id="KIN01706.1"/>
    </source>
</evidence>
<evidence type="ECO:0000256" key="1">
    <source>
        <dbReference type="ARBA" id="ARBA00003979"/>
    </source>
</evidence>
<evidence type="ECO:0000256" key="9">
    <source>
        <dbReference type="RuleBase" id="RU364126"/>
    </source>
</evidence>
<dbReference type="InterPro" id="IPR009286">
    <property type="entry name" value="Ins_P5_2-kin"/>
</dbReference>
<keyword evidence="7 9" id="KW-0418">Kinase</keyword>
<comment type="catalytic activity">
    <reaction evidence="9">
        <text>1D-myo-inositol 1,3,4,5,6-pentakisphosphate + ATP = 1D-myo-inositol hexakisphosphate + ADP + H(+)</text>
        <dbReference type="Rhea" id="RHEA:20313"/>
        <dbReference type="ChEBI" id="CHEBI:15378"/>
        <dbReference type="ChEBI" id="CHEBI:30616"/>
        <dbReference type="ChEBI" id="CHEBI:57733"/>
        <dbReference type="ChEBI" id="CHEBI:58130"/>
        <dbReference type="ChEBI" id="CHEBI:456216"/>
        <dbReference type="EC" id="2.7.1.158"/>
    </reaction>
</comment>
<organism evidence="10 11">
    <name type="scientific">Oidiodendron maius (strain Zn)</name>
    <dbReference type="NCBI Taxonomy" id="913774"/>
    <lineage>
        <taxon>Eukaryota</taxon>
        <taxon>Fungi</taxon>
        <taxon>Dikarya</taxon>
        <taxon>Ascomycota</taxon>
        <taxon>Pezizomycotina</taxon>
        <taxon>Leotiomycetes</taxon>
        <taxon>Leotiomycetes incertae sedis</taxon>
        <taxon>Myxotrichaceae</taxon>
        <taxon>Oidiodendron</taxon>
    </lineage>
</organism>
<evidence type="ECO:0000256" key="3">
    <source>
        <dbReference type="ARBA" id="ARBA00012023"/>
    </source>
</evidence>
<evidence type="ECO:0000256" key="2">
    <source>
        <dbReference type="ARBA" id="ARBA00008305"/>
    </source>
</evidence>